<keyword evidence="3" id="KW-1185">Reference proteome</keyword>
<sequence length="105" mass="11306">MVVVVCVVAGLLAFCLSFWLTRRLQRPRPAADQKSTAGLQGRSLPARSSSPSFQNPSAGAPATDLDRQVRDLLGQGKLIDAVKRVREVNGCSLGDAKAYVEERLP</sequence>
<name>A0ABV0K739_9CYAN</name>
<organism evidence="2 3">
    <name type="scientific">Leptolyngbya subtilissima DQ-A4</name>
    <dbReference type="NCBI Taxonomy" id="2933933"/>
    <lineage>
        <taxon>Bacteria</taxon>
        <taxon>Bacillati</taxon>
        <taxon>Cyanobacteriota</taxon>
        <taxon>Cyanophyceae</taxon>
        <taxon>Leptolyngbyales</taxon>
        <taxon>Leptolyngbyaceae</taxon>
        <taxon>Leptolyngbya group</taxon>
        <taxon>Leptolyngbya</taxon>
    </lineage>
</organism>
<feature type="region of interest" description="Disordered" evidence="1">
    <location>
        <begin position="26"/>
        <end position="64"/>
    </location>
</feature>
<accession>A0ABV0K739</accession>
<reference evidence="2 3" key="1">
    <citation type="submission" date="2022-04" db="EMBL/GenBank/DDBJ databases">
        <title>Positive selection, recombination, and allopatry shape intraspecific diversity of widespread and dominant cyanobacteria.</title>
        <authorList>
            <person name="Wei J."/>
            <person name="Shu W."/>
            <person name="Hu C."/>
        </authorList>
    </citation>
    <scope>NUCLEOTIDE SEQUENCE [LARGE SCALE GENOMIC DNA]</scope>
    <source>
        <strain evidence="2 3">DQ-A4</strain>
    </source>
</reference>
<feature type="compositionally biased region" description="Polar residues" evidence="1">
    <location>
        <begin position="46"/>
        <end position="57"/>
    </location>
</feature>
<gene>
    <name evidence="2" type="ORF">NC992_17035</name>
</gene>
<proteinExistence type="predicted"/>
<evidence type="ECO:0000313" key="3">
    <source>
        <dbReference type="Proteomes" id="UP001482513"/>
    </source>
</evidence>
<dbReference type="EMBL" id="JAMPKX010000008">
    <property type="protein sequence ID" value="MEP0948592.1"/>
    <property type="molecule type" value="Genomic_DNA"/>
</dbReference>
<evidence type="ECO:0008006" key="4">
    <source>
        <dbReference type="Google" id="ProtNLM"/>
    </source>
</evidence>
<evidence type="ECO:0000256" key="1">
    <source>
        <dbReference type="SAM" id="MobiDB-lite"/>
    </source>
</evidence>
<evidence type="ECO:0000313" key="2">
    <source>
        <dbReference type="EMBL" id="MEP0948592.1"/>
    </source>
</evidence>
<dbReference type="RefSeq" id="WP_190706127.1">
    <property type="nucleotide sequence ID" value="NZ_JAMPKX010000008.1"/>
</dbReference>
<protein>
    <recommendedName>
        <fullName evidence="4">Ribosomal protein L7/L12 C-terminal domain-containing protein</fullName>
    </recommendedName>
</protein>
<comment type="caution">
    <text evidence="2">The sequence shown here is derived from an EMBL/GenBank/DDBJ whole genome shotgun (WGS) entry which is preliminary data.</text>
</comment>
<dbReference type="Proteomes" id="UP001482513">
    <property type="component" value="Unassembled WGS sequence"/>
</dbReference>